<accession>A0ABN2ENM6</accession>
<dbReference type="EMBL" id="BAAAND010000012">
    <property type="protein sequence ID" value="GAA1612975.1"/>
    <property type="molecule type" value="Genomic_DNA"/>
</dbReference>
<organism evidence="1 2">
    <name type="scientific">Kribbella karoonensis</name>
    <dbReference type="NCBI Taxonomy" id="324851"/>
    <lineage>
        <taxon>Bacteria</taxon>
        <taxon>Bacillati</taxon>
        <taxon>Actinomycetota</taxon>
        <taxon>Actinomycetes</taxon>
        <taxon>Propionibacteriales</taxon>
        <taxon>Kribbellaceae</taxon>
        <taxon>Kribbella</taxon>
    </lineage>
</organism>
<keyword evidence="2" id="KW-1185">Reference proteome</keyword>
<proteinExistence type="predicted"/>
<dbReference type="Proteomes" id="UP001500190">
    <property type="component" value="Unassembled WGS sequence"/>
</dbReference>
<comment type="caution">
    <text evidence="1">The sequence shown here is derived from an EMBL/GenBank/DDBJ whole genome shotgun (WGS) entry which is preliminary data.</text>
</comment>
<name>A0ABN2ENM6_9ACTN</name>
<evidence type="ECO:0000313" key="2">
    <source>
        <dbReference type="Proteomes" id="UP001500190"/>
    </source>
</evidence>
<evidence type="ECO:0000313" key="1">
    <source>
        <dbReference type="EMBL" id="GAA1612975.1"/>
    </source>
</evidence>
<reference evidence="1 2" key="1">
    <citation type="journal article" date="2019" name="Int. J. Syst. Evol. Microbiol.">
        <title>The Global Catalogue of Microorganisms (GCM) 10K type strain sequencing project: providing services to taxonomists for standard genome sequencing and annotation.</title>
        <authorList>
            <consortium name="The Broad Institute Genomics Platform"/>
            <consortium name="The Broad Institute Genome Sequencing Center for Infectious Disease"/>
            <person name="Wu L."/>
            <person name="Ma J."/>
        </authorList>
    </citation>
    <scope>NUCLEOTIDE SEQUENCE [LARGE SCALE GENOMIC DNA]</scope>
    <source>
        <strain evidence="1 2">JCM 14304</strain>
    </source>
</reference>
<protein>
    <submittedName>
        <fullName evidence="1">Uncharacterized protein</fullName>
    </submittedName>
</protein>
<sequence length="58" mass="6769">MAENEVYYCGHCRRQQRPAQGIACIACSDRCRTVSWYTDRESESDAQRKFKHMNPGRA</sequence>
<gene>
    <name evidence="1" type="ORF">GCM10009742_75240</name>
</gene>